<dbReference type="AlphaFoldDB" id="A0A2A2FCL0"/>
<dbReference type="GO" id="GO:0009055">
    <property type="term" value="F:electron transfer activity"/>
    <property type="evidence" value="ECO:0007669"/>
    <property type="project" value="InterPro"/>
</dbReference>
<proteinExistence type="predicted"/>
<gene>
    <name evidence="6" type="ORF">CK501_00695</name>
</gene>
<feature type="domain" description="Cytochrome c" evidence="5">
    <location>
        <begin position="15"/>
        <end position="93"/>
    </location>
</feature>
<keyword evidence="1 4" id="KW-0349">Heme</keyword>
<dbReference type="PROSITE" id="PS51007">
    <property type="entry name" value="CYTC"/>
    <property type="match status" value="1"/>
</dbReference>
<dbReference type="Gene3D" id="1.10.760.10">
    <property type="entry name" value="Cytochrome c-like domain"/>
    <property type="match status" value="1"/>
</dbReference>
<evidence type="ECO:0000313" key="7">
    <source>
        <dbReference type="Proteomes" id="UP000218896"/>
    </source>
</evidence>
<organism evidence="6 7">
    <name type="scientific">Halovibrio salipaludis</name>
    <dbReference type="NCBI Taxonomy" id="2032626"/>
    <lineage>
        <taxon>Bacteria</taxon>
        <taxon>Pseudomonadati</taxon>
        <taxon>Pseudomonadota</taxon>
        <taxon>Gammaproteobacteria</taxon>
        <taxon>Oceanospirillales</taxon>
        <taxon>Halomonadaceae</taxon>
        <taxon>Halovibrio</taxon>
    </lineage>
</organism>
<keyword evidence="2 4" id="KW-0479">Metal-binding</keyword>
<dbReference type="InterPro" id="IPR036909">
    <property type="entry name" value="Cyt_c-like_dom_sf"/>
</dbReference>
<accession>A0A2A2FCL0</accession>
<evidence type="ECO:0000259" key="5">
    <source>
        <dbReference type="PROSITE" id="PS51007"/>
    </source>
</evidence>
<name>A0A2A2FCL0_9GAMM</name>
<dbReference type="InterPro" id="IPR009056">
    <property type="entry name" value="Cyt_c-like_dom"/>
</dbReference>
<evidence type="ECO:0000256" key="3">
    <source>
        <dbReference type="ARBA" id="ARBA00023004"/>
    </source>
</evidence>
<dbReference type="OrthoDB" id="8689082at2"/>
<dbReference type="EMBL" id="NSKD01000001">
    <property type="protein sequence ID" value="PAU82474.1"/>
    <property type="molecule type" value="Genomic_DNA"/>
</dbReference>
<protein>
    <submittedName>
        <fullName evidence="6">Cytochrome C</fullName>
    </submittedName>
</protein>
<evidence type="ECO:0000256" key="2">
    <source>
        <dbReference type="ARBA" id="ARBA00022723"/>
    </source>
</evidence>
<dbReference type="GO" id="GO:0046872">
    <property type="term" value="F:metal ion binding"/>
    <property type="evidence" value="ECO:0007669"/>
    <property type="project" value="UniProtKB-KW"/>
</dbReference>
<reference evidence="6 7" key="1">
    <citation type="submission" date="2017-08" db="EMBL/GenBank/DDBJ databases">
        <title>Halovibrio sewagensis sp. nov., isolated from wastewater of high salinity.</title>
        <authorList>
            <person name="Dong X."/>
            <person name="Zhang G."/>
        </authorList>
    </citation>
    <scope>NUCLEOTIDE SEQUENCE [LARGE SCALE GENOMIC DNA]</scope>
    <source>
        <strain evidence="6 7">YL5-2</strain>
    </source>
</reference>
<dbReference type="SUPFAM" id="SSF46626">
    <property type="entry name" value="Cytochrome c"/>
    <property type="match status" value="1"/>
</dbReference>
<dbReference type="RefSeq" id="WP_095616568.1">
    <property type="nucleotide sequence ID" value="NZ_NSKD01000001.1"/>
</dbReference>
<evidence type="ECO:0000313" key="6">
    <source>
        <dbReference type="EMBL" id="PAU82474.1"/>
    </source>
</evidence>
<keyword evidence="3 4" id="KW-0408">Iron</keyword>
<keyword evidence="7" id="KW-1185">Reference proteome</keyword>
<dbReference type="Pfam" id="PF13442">
    <property type="entry name" value="Cytochrome_CBB3"/>
    <property type="match status" value="1"/>
</dbReference>
<evidence type="ECO:0000256" key="4">
    <source>
        <dbReference type="PROSITE-ProRule" id="PRU00433"/>
    </source>
</evidence>
<evidence type="ECO:0000256" key="1">
    <source>
        <dbReference type="ARBA" id="ARBA00022617"/>
    </source>
</evidence>
<comment type="caution">
    <text evidence="6">The sequence shown here is derived from an EMBL/GenBank/DDBJ whole genome shotgun (WGS) entry which is preliminary data.</text>
</comment>
<dbReference type="Proteomes" id="UP000218896">
    <property type="component" value="Unassembled WGS sequence"/>
</dbReference>
<sequence length="101" mass="10932">MGSVVTVLPVQASEPDASELRNLVVQDCGSCHGLRLGGGLGPALRPEELERLSVEAIATIIRHGTPDTAMPPWKDLLSEHEIRWISEKLKSGALLNNDDPR</sequence>
<dbReference type="GO" id="GO:0020037">
    <property type="term" value="F:heme binding"/>
    <property type="evidence" value="ECO:0007669"/>
    <property type="project" value="InterPro"/>
</dbReference>